<dbReference type="Gene3D" id="3.40.720.10">
    <property type="entry name" value="Alkaline Phosphatase, subunit A"/>
    <property type="match status" value="1"/>
</dbReference>
<dbReference type="PANTHER" id="PTHR10974:SF39">
    <property type="entry name" value="E2F TRANSCRIPTION FACTOR CC-MB DOMAIN-CONTAINING PROTEIN"/>
    <property type="match status" value="1"/>
</dbReference>
<dbReference type="SUPFAM" id="SSF53649">
    <property type="entry name" value="Alkaline phosphatase-like"/>
    <property type="match status" value="1"/>
</dbReference>
<dbReference type="InterPro" id="IPR004245">
    <property type="entry name" value="DUF229"/>
</dbReference>
<accession>A0AAE1DXD0</accession>
<gene>
    <name evidence="1" type="ORF">RRG08_050811</name>
</gene>
<dbReference type="EMBL" id="JAWDGP010002060">
    <property type="protein sequence ID" value="KAK3785790.1"/>
    <property type="molecule type" value="Genomic_DNA"/>
</dbReference>
<organism evidence="1 2">
    <name type="scientific">Elysia crispata</name>
    <name type="common">lettuce slug</name>
    <dbReference type="NCBI Taxonomy" id="231223"/>
    <lineage>
        <taxon>Eukaryota</taxon>
        <taxon>Metazoa</taxon>
        <taxon>Spiralia</taxon>
        <taxon>Lophotrochozoa</taxon>
        <taxon>Mollusca</taxon>
        <taxon>Gastropoda</taxon>
        <taxon>Heterobranchia</taxon>
        <taxon>Euthyneura</taxon>
        <taxon>Panpulmonata</taxon>
        <taxon>Sacoglossa</taxon>
        <taxon>Placobranchoidea</taxon>
        <taxon>Plakobranchidae</taxon>
        <taxon>Elysia</taxon>
    </lineage>
</organism>
<protein>
    <submittedName>
        <fullName evidence="1">Uncharacterized protein</fullName>
    </submittedName>
</protein>
<keyword evidence="2" id="KW-1185">Reference proteome</keyword>
<name>A0AAE1DXD0_9GAST</name>
<comment type="caution">
    <text evidence="1">The sequence shown here is derived from an EMBL/GenBank/DDBJ whole genome shotgun (WGS) entry which is preliminary data.</text>
</comment>
<reference evidence="1" key="1">
    <citation type="journal article" date="2023" name="G3 (Bethesda)">
        <title>A reference genome for the long-term kleptoplast-retaining sea slug Elysia crispata morphotype clarki.</title>
        <authorList>
            <person name="Eastman K.E."/>
            <person name="Pendleton A.L."/>
            <person name="Shaikh M.A."/>
            <person name="Suttiyut T."/>
            <person name="Ogas R."/>
            <person name="Tomko P."/>
            <person name="Gavelis G."/>
            <person name="Widhalm J.R."/>
            <person name="Wisecaver J.H."/>
        </authorList>
    </citation>
    <scope>NUCLEOTIDE SEQUENCE</scope>
    <source>
        <strain evidence="1">ECLA1</strain>
    </source>
</reference>
<dbReference type="GO" id="GO:0005615">
    <property type="term" value="C:extracellular space"/>
    <property type="evidence" value="ECO:0007669"/>
    <property type="project" value="TreeGrafter"/>
</dbReference>
<dbReference type="InterPro" id="IPR017850">
    <property type="entry name" value="Alkaline_phosphatase_core_sf"/>
</dbReference>
<dbReference type="AlphaFoldDB" id="A0AAE1DXD0"/>
<proteinExistence type="predicted"/>
<dbReference type="PANTHER" id="PTHR10974">
    <property type="entry name" value="FI08016P-RELATED"/>
    <property type="match status" value="1"/>
</dbReference>
<dbReference type="Pfam" id="PF02995">
    <property type="entry name" value="DUF229"/>
    <property type="match status" value="1"/>
</dbReference>
<sequence length="966" mass="110252">MRFQRRLPSWCVPSPSNLSLVLVFALAYVTVRAYLLKMIRQQRAIVYQLEPSDVIYQEVRRIFPHPKTETSHSRKDCPLLSLSQRSAAQVELSTGELQEAFLYGSCRRVPPLPGSCDVANQIFFSSPPELCSAQNSFNFCQLVGSADVGWKVVCNETTAKACLSQFFVSIMNQTSGRMEWIELGSLSRLSSMLNTMIHKTSSNFNHFGFVFIKCMIEKAPTPKVNEEEEELFNEDIFGEQLLILPPNFARTGHLETGNFRKVININLVFIDSVSHQHFFRSLNASVTMLEQIQASPHPVASVFDFELVQAVKSRTFESLQAIFTGSIDTDTEPFGTQDLPPEPLKLEVLLAGFKQHKYRTLWLEDLCYTWEWGLPKDLHFLQENEVDDKEFWDQMWLKLYEAEVDDVGPTLAMCRVLKANHVRDQFHGPKAVCFNGRHQHEYLLDYLLLYQQTAMAAQQPIFTFTQTNVAHEDSGRRIQTLDQALASYIDSVSHLSNTLTIVLSDHGNSYGAFMKNSQEAKRELYHPAMFFIIPNRVGRILGEDIMQALKINTKRLVGFHDLHKTLLYLQNPNRKSRIALNPSHLGLFSPVDANRTCNDVPRIKPSLCICKDFETSVVNDTEYNLLAYFAIGRLNDEIQRQSLRALFQPADGSSKRLSMVAFNNCEKLILRGVENIKKSMEKDGSLTIKMELLVQMSQVFFVSLVLKPQPVQRSDNQESQLKLQTYERLTSYSQYTPCAEADKVWTSLCVCNQRNLNPSSGSDKYHDLPMKNDHMDRHTVNRNEKPYFVTFDIDLSCVGGSYKNVKEDVEFVQKNASKQLIYNGRIFLIPQHQDYVSEKLLPGYKISTCFLKSRLDKNDSKTMQLENLEKCLLLVWVKHPKGVVLSIANTCQDHFSLFLMASVGKEKKMNEASSLLYTALPSSDADELVLMPRGIQLLAVLWGKGIESFRSTSVQLKLRVRFTNPL</sequence>
<dbReference type="Proteomes" id="UP001283361">
    <property type="component" value="Unassembled WGS sequence"/>
</dbReference>
<evidence type="ECO:0000313" key="1">
    <source>
        <dbReference type="EMBL" id="KAK3785790.1"/>
    </source>
</evidence>
<evidence type="ECO:0000313" key="2">
    <source>
        <dbReference type="Proteomes" id="UP001283361"/>
    </source>
</evidence>